<dbReference type="GO" id="GO:0006284">
    <property type="term" value="P:base-excision repair"/>
    <property type="evidence" value="ECO:0007669"/>
    <property type="project" value="InterPro"/>
</dbReference>
<dbReference type="EC" id="3.2.2.23" evidence="4"/>
<evidence type="ECO:0000256" key="12">
    <source>
        <dbReference type="ARBA" id="ARBA00023125"/>
    </source>
</evidence>
<dbReference type="Proteomes" id="UP000236151">
    <property type="component" value="Unassembled WGS sequence"/>
</dbReference>
<dbReference type="PANTHER" id="PTHR22993">
    <property type="entry name" value="FORMAMIDOPYRIMIDINE-DNA GLYCOSYLASE"/>
    <property type="match status" value="1"/>
</dbReference>
<dbReference type="SUPFAM" id="SSF57716">
    <property type="entry name" value="Glucocorticoid receptor-like (DNA-binding domain)"/>
    <property type="match status" value="1"/>
</dbReference>
<accession>A0A2K2FFZ8</accession>
<proteinExistence type="inferred from homology"/>
<evidence type="ECO:0000313" key="21">
    <source>
        <dbReference type="EMBL" id="PNT97702.1"/>
    </source>
</evidence>
<sequence length="274" mass="30652">MIELPESRNLVQQINETLKGKKIQNVTANKSPHKFVWFNCDPESYHGLLTGKSILYAAAYGGMVEIQVEDIRLVFHEGVNMRYYFPGEELPEKHQLHIEFDDFSSFVCSVQMYGALLALSEGQTDAYNECAREKPSPFSDDFNQSYFLSLLNNEGIKLSAKAFLATKQRIPGLGNGVLQDILFNARVHPKRKMNTLSDDELTSLFNSIKSTLFEMTINGGRDTEKDLFGCSGAYRTILSAKTAGKPCPVCGGAIIREAYLGGNVYYCPECQKLK</sequence>
<dbReference type="Pfam" id="PF01149">
    <property type="entry name" value="Fapy_DNA_glyco"/>
    <property type="match status" value="1"/>
</dbReference>
<organism evidence="21 22">
    <name type="scientific">Clostridium thermosuccinogenes</name>
    <dbReference type="NCBI Taxonomy" id="84032"/>
    <lineage>
        <taxon>Bacteria</taxon>
        <taxon>Bacillati</taxon>
        <taxon>Bacillota</taxon>
        <taxon>Clostridia</taxon>
        <taxon>Eubacteriales</taxon>
        <taxon>Clostridiaceae</taxon>
        <taxon>Clostridium</taxon>
    </lineage>
</organism>
<keyword evidence="9 18" id="KW-0863">Zinc-finger</keyword>
<evidence type="ECO:0000256" key="4">
    <source>
        <dbReference type="ARBA" id="ARBA00012024"/>
    </source>
</evidence>
<evidence type="ECO:0000256" key="18">
    <source>
        <dbReference type="PROSITE-ProRule" id="PRU00391"/>
    </source>
</evidence>
<evidence type="ECO:0000256" key="8">
    <source>
        <dbReference type="ARBA" id="ARBA00022763"/>
    </source>
</evidence>
<dbReference type="Gene3D" id="1.10.8.50">
    <property type="match status" value="1"/>
</dbReference>
<evidence type="ECO:0000256" key="3">
    <source>
        <dbReference type="ARBA" id="ARBA00009409"/>
    </source>
</evidence>
<dbReference type="PANTHER" id="PTHR22993:SF9">
    <property type="entry name" value="FORMAMIDOPYRIMIDINE-DNA GLYCOSYLASE"/>
    <property type="match status" value="1"/>
</dbReference>
<dbReference type="SUPFAM" id="SSF46946">
    <property type="entry name" value="S13-like H2TH domain"/>
    <property type="match status" value="1"/>
</dbReference>
<keyword evidence="8" id="KW-0227">DNA damage</keyword>
<keyword evidence="15" id="KW-0511">Multifunctional enzyme</keyword>
<evidence type="ECO:0000256" key="17">
    <source>
        <dbReference type="ARBA" id="ARBA00030638"/>
    </source>
</evidence>
<evidence type="ECO:0000256" key="5">
    <source>
        <dbReference type="ARBA" id="ARBA00012720"/>
    </source>
</evidence>
<comment type="cofactor">
    <cofactor evidence="2">
        <name>Zn(2+)</name>
        <dbReference type="ChEBI" id="CHEBI:29105"/>
    </cofactor>
</comment>
<dbReference type="OrthoDB" id="9800855at2"/>
<dbReference type="InterPro" id="IPR010979">
    <property type="entry name" value="Ribosomal_uS13-like_H2TH"/>
</dbReference>
<evidence type="ECO:0000313" key="22">
    <source>
        <dbReference type="Proteomes" id="UP000236151"/>
    </source>
</evidence>
<dbReference type="PROSITE" id="PS51068">
    <property type="entry name" value="FPG_CAT"/>
    <property type="match status" value="1"/>
</dbReference>
<feature type="domain" description="Formamidopyrimidine-DNA glycosylase catalytic" evidence="20">
    <location>
        <begin position="2"/>
        <end position="107"/>
    </location>
</feature>
<evidence type="ECO:0000259" key="20">
    <source>
        <dbReference type="PROSITE" id="PS51068"/>
    </source>
</evidence>
<dbReference type="SUPFAM" id="SSF81624">
    <property type="entry name" value="N-terminal domain of MutM-like DNA repair proteins"/>
    <property type="match status" value="1"/>
</dbReference>
<evidence type="ECO:0000256" key="2">
    <source>
        <dbReference type="ARBA" id="ARBA00001947"/>
    </source>
</evidence>
<dbReference type="AlphaFoldDB" id="A0A2K2FFZ8"/>
<dbReference type="GO" id="GO:0003684">
    <property type="term" value="F:damaged DNA binding"/>
    <property type="evidence" value="ECO:0007669"/>
    <property type="project" value="InterPro"/>
</dbReference>
<evidence type="ECO:0000256" key="14">
    <source>
        <dbReference type="ARBA" id="ARBA00023239"/>
    </source>
</evidence>
<feature type="domain" description="FPG-type" evidence="19">
    <location>
        <begin position="238"/>
        <end position="272"/>
    </location>
</feature>
<evidence type="ECO:0000256" key="16">
    <source>
        <dbReference type="ARBA" id="ARBA00023295"/>
    </source>
</evidence>
<dbReference type="Pfam" id="PF06827">
    <property type="entry name" value="zf-FPG_IleRS"/>
    <property type="match status" value="1"/>
</dbReference>
<dbReference type="EMBL" id="NIOJ01000034">
    <property type="protein sequence ID" value="PNT97702.1"/>
    <property type="molecule type" value="Genomic_DNA"/>
</dbReference>
<dbReference type="InterPro" id="IPR010663">
    <property type="entry name" value="Znf_FPG/IleRS"/>
</dbReference>
<evidence type="ECO:0000256" key="1">
    <source>
        <dbReference type="ARBA" id="ARBA00001668"/>
    </source>
</evidence>
<evidence type="ECO:0000256" key="15">
    <source>
        <dbReference type="ARBA" id="ARBA00023268"/>
    </source>
</evidence>
<keyword evidence="7" id="KW-0479">Metal-binding</keyword>
<evidence type="ECO:0000256" key="6">
    <source>
        <dbReference type="ARBA" id="ARBA00016240"/>
    </source>
</evidence>
<gene>
    <name evidence="21" type="ORF">CDQ84_12675</name>
</gene>
<comment type="caution">
    <text evidence="21">The sequence shown here is derived from an EMBL/GenBank/DDBJ whole genome shotgun (WGS) entry which is preliminary data.</text>
</comment>
<keyword evidence="10" id="KW-0378">Hydrolase</keyword>
<keyword evidence="11" id="KW-0862">Zinc</keyword>
<evidence type="ECO:0000256" key="13">
    <source>
        <dbReference type="ARBA" id="ARBA00023204"/>
    </source>
</evidence>
<protein>
    <recommendedName>
        <fullName evidence="6">Formamidopyrimidine-DNA glycosylase</fullName>
        <ecNumber evidence="4">3.2.2.23</ecNumber>
        <ecNumber evidence="5">4.2.99.18</ecNumber>
    </recommendedName>
    <alternativeName>
        <fullName evidence="17">DNA-(apurinic or apyrimidinic site) lyase MutM</fullName>
    </alternativeName>
</protein>
<dbReference type="InterPro" id="IPR015886">
    <property type="entry name" value="H2TH_FPG"/>
</dbReference>
<keyword evidence="21" id="KW-0540">Nuclease</keyword>
<reference evidence="21 22" key="1">
    <citation type="submission" date="2017-06" db="EMBL/GenBank/DDBJ databases">
        <title>Investigating the central metabolism of Clostridium thermosuccinogenes.</title>
        <authorList>
            <person name="Koendjbiharie J.G."/>
            <person name="van Kranenburg R."/>
        </authorList>
    </citation>
    <scope>NUCLEOTIDE SEQUENCE [LARGE SCALE GENOMIC DNA]</scope>
    <source>
        <strain evidence="21 22">DSM 5806</strain>
    </source>
</reference>
<keyword evidence="12" id="KW-0238">DNA-binding</keyword>
<keyword evidence="14" id="KW-0456">Lyase</keyword>
<dbReference type="KEGG" id="cthd:CDO33_11665"/>
<dbReference type="EC" id="4.2.99.18" evidence="5"/>
<dbReference type="Pfam" id="PF06831">
    <property type="entry name" value="H2TH"/>
    <property type="match status" value="1"/>
</dbReference>
<evidence type="ECO:0000256" key="11">
    <source>
        <dbReference type="ARBA" id="ARBA00022833"/>
    </source>
</evidence>
<evidence type="ECO:0000256" key="10">
    <source>
        <dbReference type="ARBA" id="ARBA00022801"/>
    </source>
</evidence>
<dbReference type="InterPro" id="IPR000214">
    <property type="entry name" value="Znf_DNA_glyclase/AP_lyase"/>
</dbReference>
<evidence type="ECO:0000256" key="7">
    <source>
        <dbReference type="ARBA" id="ARBA00022723"/>
    </source>
</evidence>
<dbReference type="InterPro" id="IPR012319">
    <property type="entry name" value="FPG_cat"/>
</dbReference>
<evidence type="ECO:0000256" key="9">
    <source>
        <dbReference type="ARBA" id="ARBA00022771"/>
    </source>
</evidence>
<keyword evidence="13" id="KW-0234">DNA repair</keyword>
<dbReference type="GO" id="GO:0008270">
    <property type="term" value="F:zinc ion binding"/>
    <property type="evidence" value="ECO:0007669"/>
    <property type="project" value="UniProtKB-KW"/>
</dbReference>
<dbReference type="SMART" id="SM01232">
    <property type="entry name" value="H2TH"/>
    <property type="match status" value="1"/>
</dbReference>
<dbReference type="Gene3D" id="3.20.190.10">
    <property type="entry name" value="MutM-like, N-terminal"/>
    <property type="match status" value="1"/>
</dbReference>
<comment type="similarity">
    <text evidence="3">Belongs to the FPG family.</text>
</comment>
<comment type="catalytic activity">
    <reaction evidence="1">
        <text>Hydrolysis of DNA containing ring-opened 7-methylguanine residues, releasing 2,6-diamino-4-hydroxy-5-(N-methyl)formamidopyrimidine.</text>
        <dbReference type="EC" id="3.2.2.23"/>
    </reaction>
</comment>
<dbReference type="InterPro" id="IPR035937">
    <property type="entry name" value="FPG_N"/>
</dbReference>
<keyword evidence="22" id="KW-1185">Reference proteome</keyword>
<dbReference type="GO" id="GO:0140078">
    <property type="term" value="F:class I DNA-(apurinic or apyrimidinic site) endonuclease activity"/>
    <property type="evidence" value="ECO:0007669"/>
    <property type="project" value="UniProtKB-EC"/>
</dbReference>
<keyword evidence="21" id="KW-0255">Endonuclease</keyword>
<dbReference type="PROSITE" id="PS51066">
    <property type="entry name" value="ZF_FPG_2"/>
    <property type="match status" value="1"/>
</dbReference>
<evidence type="ECO:0000259" key="19">
    <source>
        <dbReference type="PROSITE" id="PS51066"/>
    </source>
</evidence>
<dbReference type="GO" id="GO:0034039">
    <property type="term" value="F:8-oxo-7,8-dihydroguanine DNA N-glycosylase activity"/>
    <property type="evidence" value="ECO:0007669"/>
    <property type="project" value="TreeGrafter"/>
</dbReference>
<keyword evidence="16" id="KW-0326">Glycosidase</keyword>
<dbReference type="RefSeq" id="WP_103082098.1">
    <property type="nucleotide sequence ID" value="NZ_CP021850.1"/>
</dbReference>
<name>A0A2K2FFZ8_9CLOT</name>